<reference evidence="4" key="2">
    <citation type="submission" date="2025-08" db="UniProtKB">
        <authorList>
            <consortium name="RefSeq"/>
        </authorList>
    </citation>
    <scope>IDENTIFICATION</scope>
</reference>
<dbReference type="PaxDb" id="3635-A0A1U8JWK6"/>
<reference evidence="3" key="1">
    <citation type="journal article" date="2020" name="Nat. Genet.">
        <title>Genomic diversifications of five Gossypium allopolyploid species and their impact on cotton improvement.</title>
        <authorList>
            <person name="Chen Z.J."/>
            <person name="Sreedasyam A."/>
            <person name="Ando A."/>
            <person name="Song Q."/>
            <person name="De Santiago L.M."/>
            <person name="Hulse-Kemp A.M."/>
            <person name="Ding M."/>
            <person name="Ye W."/>
            <person name="Kirkbride R.C."/>
            <person name="Jenkins J."/>
            <person name="Plott C."/>
            <person name="Lovell J."/>
            <person name="Lin Y.M."/>
            <person name="Vaughn R."/>
            <person name="Liu B."/>
            <person name="Simpson S."/>
            <person name="Scheffler B.E."/>
            <person name="Wen L."/>
            <person name="Saski C.A."/>
            <person name="Grover C.E."/>
            <person name="Hu G."/>
            <person name="Conover J.L."/>
            <person name="Carlson J.W."/>
            <person name="Shu S."/>
            <person name="Boston L.B."/>
            <person name="Williams M."/>
            <person name="Peterson D.G."/>
            <person name="McGee K."/>
            <person name="Jones D.C."/>
            <person name="Wendel J.F."/>
            <person name="Stelly D.M."/>
            <person name="Grimwood J."/>
            <person name="Schmutz J."/>
        </authorList>
    </citation>
    <scope>NUCLEOTIDE SEQUENCE [LARGE SCALE GENOMIC DNA]</scope>
    <source>
        <strain evidence="3">cv. TM-1</strain>
    </source>
</reference>
<dbReference type="STRING" id="3635.A0A1U8JWK6"/>
<dbReference type="GeneID" id="107911312"/>
<dbReference type="GO" id="GO:0010427">
    <property type="term" value="F:abscisic acid binding"/>
    <property type="evidence" value="ECO:0000318"/>
    <property type="project" value="GO_Central"/>
</dbReference>
<gene>
    <name evidence="4" type="primary">LOC107911312</name>
</gene>
<name>A0A1U8JWK6_GOSHI</name>
<dbReference type="InterPro" id="IPR023393">
    <property type="entry name" value="START-like_dom_sf"/>
</dbReference>
<evidence type="ECO:0000259" key="2">
    <source>
        <dbReference type="Pfam" id="PF00407"/>
    </source>
</evidence>
<evidence type="ECO:0000256" key="1">
    <source>
        <dbReference type="ARBA" id="ARBA00009744"/>
    </source>
</evidence>
<dbReference type="GO" id="GO:0004864">
    <property type="term" value="F:protein phosphatase inhibitor activity"/>
    <property type="evidence" value="ECO:0000318"/>
    <property type="project" value="GO_Central"/>
</dbReference>
<accession>A0A1U8JWK6</accession>
<dbReference type="OrthoDB" id="1879545at2759"/>
<dbReference type="PANTHER" id="PTHR31213:SF90">
    <property type="entry name" value="S-NORCOCLAURINE SYNTHASE 2-LIKE"/>
    <property type="match status" value="1"/>
</dbReference>
<comment type="similarity">
    <text evidence="1">Belongs to the BetVI family.</text>
</comment>
<evidence type="ECO:0000313" key="3">
    <source>
        <dbReference type="Proteomes" id="UP000818029"/>
    </source>
</evidence>
<dbReference type="GO" id="GO:0038023">
    <property type="term" value="F:signaling receptor activity"/>
    <property type="evidence" value="ECO:0000318"/>
    <property type="project" value="GO_Central"/>
</dbReference>
<dbReference type="OMA" id="DYHLEVP"/>
<dbReference type="SMR" id="A0A1U8JWK6"/>
<feature type="domain" description="Bet v I/Major latex protein" evidence="2">
    <location>
        <begin position="28"/>
        <end position="149"/>
    </location>
</feature>
<dbReference type="KEGG" id="ghi:107911312"/>
<dbReference type="PANTHER" id="PTHR31213">
    <property type="entry name" value="OS08G0374000 PROTEIN-RELATED"/>
    <property type="match status" value="1"/>
</dbReference>
<dbReference type="Pfam" id="PF00407">
    <property type="entry name" value="Bet_v_1"/>
    <property type="match status" value="1"/>
</dbReference>
<dbReference type="GO" id="GO:0005737">
    <property type="term" value="C:cytoplasm"/>
    <property type="evidence" value="ECO:0000318"/>
    <property type="project" value="GO_Central"/>
</dbReference>
<dbReference type="GO" id="GO:0006952">
    <property type="term" value="P:defense response"/>
    <property type="evidence" value="ECO:0007669"/>
    <property type="project" value="InterPro"/>
</dbReference>
<keyword evidence="3" id="KW-1185">Reference proteome</keyword>
<dbReference type="GO" id="GO:0009738">
    <property type="term" value="P:abscisic acid-activated signaling pathway"/>
    <property type="evidence" value="ECO:0000318"/>
    <property type="project" value="GO_Central"/>
</dbReference>
<dbReference type="InterPro" id="IPR000916">
    <property type="entry name" value="Bet_v_I/MLP"/>
</dbReference>
<evidence type="ECO:0000313" key="4">
    <source>
        <dbReference type="RefSeq" id="XP_016694662.1"/>
    </source>
</evidence>
<dbReference type="AlphaFoldDB" id="A0A1U8JWK6"/>
<organism evidence="3 4">
    <name type="scientific">Gossypium hirsutum</name>
    <name type="common">Upland cotton</name>
    <name type="synonym">Gossypium mexicanum</name>
    <dbReference type="NCBI Taxonomy" id="3635"/>
    <lineage>
        <taxon>Eukaryota</taxon>
        <taxon>Viridiplantae</taxon>
        <taxon>Streptophyta</taxon>
        <taxon>Embryophyta</taxon>
        <taxon>Tracheophyta</taxon>
        <taxon>Spermatophyta</taxon>
        <taxon>Magnoliopsida</taxon>
        <taxon>eudicotyledons</taxon>
        <taxon>Gunneridae</taxon>
        <taxon>Pentapetalae</taxon>
        <taxon>rosids</taxon>
        <taxon>malvids</taxon>
        <taxon>Malvales</taxon>
        <taxon>Malvaceae</taxon>
        <taxon>Malvoideae</taxon>
        <taxon>Gossypium</taxon>
    </lineage>
</organism>
<dbReference type="GO" id="GO:0005634">
    <property type="term" value="C:nucleus"/>
    <property type="evidence" value="ECO:0000318"/>
    <property type="project" value="GO_Central"/>
</dbReference>
<protein>
    <submittedName>
        <fullName evidence="4">Norbelladine synthase</fullName>
    </submittedName>
</protein>
<dbReference type="Proteomes" id="UP000818029">
    <property type="component" value="Chromosome A11"/>
</dbReference>
<sequence length="162" mass="18295">MKGHLSHDYHLEVPAPVVWDTYRGLELGKLVNQMFQDAVGTVEVVQGDGGVGTILKITFPPGPLGLSYMKEIFIQADDEQRVKESEVIEGGFKDVGFDVYRYRFHIIEKNGESSIIRSSVEYEIDDKLQEIASQATTKQMEALNEVVGKYLKQKWDSSNKKP</sequence>
<dbReference type="Gene3D" id="3.30.530.20">
    <property type="match status" value="1"/>
</dbReference>
<dbReference type="CDD" id="cd07816">
    <property type="entry name" value="Bet_v1-like"/>
    <property type="match status" value="1"/>
</dbReference>
<dbReference type="InterPro" id="IPR050279">
    <property type="entry name" value="Plant_def-hormone_signal"/>
</dbReference>
<dbReference type="RefSeq" id="XP_016694662.1">
    <property type="nucleotide sequence ID" value="XM_016839173.2"/>
</dbReference>
<dbReference type="SUPFAM" id="SSF55961">
    <property type="entry name" value="Bet v1-like"/>
    <property type="match status" value="1"/>
</dbReference>
<proteinExistence type="inferred from homology"/>